<dbReference type="Proteomes" id="UP000012174">
    <property type="component" value="Unassembled WGS sequence"/>
</dbReference>
<evidence type="ECO:0000256" key="1">
    <source>
        <dbReference type="SAM" id="MobiDB-lite"/>
    </source>
</evidence>
<feature type="region of interest" description="Disordered" evidence="1">
    <location>
        <begin position="749"/>
        <end position="930"/>
    </location>
</feature>
<accession>M7SZE3</accession>
<feature type="compositionally biased region" description="Low complexity" evidence="1">
    <location>
        <begin position="403"/>
        <end position="414"/>
    </location>
</feature>
<dbReference type="AlphaFoldDB" id="M7SZE3"/>
<feature type="compositionally biased region" description="Low complexity" evidence="1">
    <location>
        <begin position="817"/>
        <end position="828"/>
    </location>
</feature>
<dbReference type="STRING" id="1287681.M7SZE3"/>
<feature type="region of interest" description="Disordered" evidence="1">
    <location>
        <begin position="599"/>
        <end position="658"/>
    </location>
</feature>
<feature type="compositionally biased region" description="Acidic residues" evidence="1">
    <location>
        <begin position="837"/>
        <end position="848"/>
    </location>
</feature>
<name>M7SZE3_EUTLA</name>
<sequence length="930" mass="101789">MFRGRKQVSSHIQVLKAFFQALPTFNFLFPGKQDVKDDAREEDDTESFKHNKVLIAIASGCLPDEQPNYAYFAQLLGADKDVRLKPKQCWIYVSSSEVALTKPTAGREGGTARKQMSGYDKKGNFVFGEADYPHVRLNAEKDYQSLPGSSRGETSILLHEYTRSLAQKESCSQREIIRRWRGFPRLLDMLERAMEDTRPSDENTSRCVMGPCDTFHLEMAVDLHSNAKFPDGSHCNGIVELSITRPDLMYNHAWRSVTTVCKPKSLYLHTSDAREEEYSEKIHEIEAITMHRTGCNPNERAINIRSGLNPCDCAARGLCNTIAVNFPACSWSKTFVMLAKYQKEACEEREQLKAIRRRKEELEKARIEAEGSQPHAVEQESNSSTRASSSSHKKSSSSRKKASSSSQKKASTTTSPPPSPPPATPKKDKLMDLLRQVAMYQEIWSAAPPGPDAKTDEKGVPKRQWTRRAVLLWTFVPVQENTDEKGKTTVVSAGTNWRFVSKLDPSSQYHQRRAQQSRESHQAHRAQAQAQANREAAMSPGLAYAQHAQAAMQDPYGAATAPTAAIGGYDSGSGGGLATPPPTANLQSSAYGQSFGRSARGSIAGSSVSNSSVDGGSVVGPAGNSGSGLHHHPFHHLQQQQHHHHHHQPQSQNMSFMSDNTGTCAAESQDSTLVGVTSAGADSFLSDLGVPHGVHGVGSFGDEVGSNHDTDADLQAWAAHNNMHGLLVEDTTPWAPGPPATSWADTRALAAAATHQHQQQQQQQQQQHWESLSYGGEDSQDNTIGSVSIGAVEPTLWSSPLGGSPHHHQHQQHHHQQQQPQITPHQDQWAPWHGLEDAGDGQPWDDDLTSATHNTSNTAAAADGNDLLLGGGGSTGLTPLRSNLKRARDEDEDEDDDGSETRYPVSSVRRRKLTHGAAPTADMDEGEYQL</sequence>
<feature type="region of interest" description="Disordered" evidence="1">
    <location>
        <begin position="365"/>
        <end position="427"/>
    </location>
</feature>
<dbReference type="eggNOG" id="KOG0110">
    <property type="taxonomic scope" value="Eukaryota"/>
</dbReference>
<feature type="compositionally biased region" description="Basic residues" evidence="1">
    <location>
        <begin position="629"/>
        <end position="648"/>
    </location>
</feature>
<evidence type="ECO:0000313" key="3">
    <source>
        <dbReference type="Proteomes" id="UP000012174"/>
    </source>
</evidence>
<feature type="compositionally biased region" description="Pro residues" evidence="1">
    <location>
        <begin position="415"/>
        <end position="424"/>
    </location>
</feature>
<keyword evidence="3" id="KW-1185">Reference proteome</keyword>
<feature type="compositionally biased region" description="Low complexity" evidence="1">
    <location>
        <begin position="599"/>
        <end position="620"/>
    </location>
</feature>
<feature type="region of interest" description="Disordered" evidence="1">
    <location>
        <begin position="504"/>
        <end position="529"/>
    </location>
</feature>
<feature type="compositionally biased region" description="Low complexity" evidence="1">
    <location>
        <begin position="749"/>
        <end position="768"/>
    </location>
</feature>
<dbReference type="KEGG" id="ela:UCREL1_954"/>
<feature type="compositionally biased region" description="Basic residues" evidence="1">
    <location>
        <begin position="391"/>
        <end position="402"/>
    </location>
</feature>
<gene>
    <name evidence="2" type="ORF">UCREL1_954</name>
</gene>
<feature type="compositionally biased region" description="Low complexity" evidence="1">
    <location>
        <begin position="849"/>
        <end position="868"/>
    </location>
</feature>
<protein>
    <submittedName>
        <fullName evidence="2">Putative transcription factor protein</fullName>
    </submittedName>
</protein>
<organism evidence="2 3">
    <name type="scientific">Eutypa lata (strain UCR-EL1)</name>
    <name type="common">Grapevine dieback disease fungus</name>
    <name type="synonym">Eutypa armeniacae</name>
    <dbReference type="NCBI Taxonomy" id="1287681"/>
    <lineage>
        <taxon>Eukaryota</taxon>
        <taxon>Fungi</taxon>
        <taxon>Dikarya</taxon>
        <taxon>Ascomycota</taxon>
        <taxon>Pezizomycotina</taxon>
        <taxon>Sordariomycetes</taxon>
        <taxon>Xylariomycetidae</taxon>
        <taxon>Xylariales</taxon>
        <taxon>Diatrypaceae</taxon>
        <taxon>Eutypa</taxon>
    </lineage>
</organism>
<dbReference type="HOGENOM" id="CLU_314491_0_0_1"/>
<dbReference type="EMBL" id="KB705547">
    <property type="protein sequence ID" value="EMR71994.1"/>
    <property type="molecule type" value="Genomic_DNA"/>
</dbReference>
<evidence type="ECO:0000313" key="2">
    <source>
        <dbReference type="EMBL" id="EMR71994.1"/>
    </source>
</evidence>
<reference evidence="3" key="1">
    <citation type="journal article" date="2013" name="Genome Announc.">
        <title>Draft genome sequence of the grapevine dieback fungus Eutypa lata UCR-EL1.</title>
        <authorList>
            <person name="Blanco-Ulate B."/>
            <person name="Rolshausen P.E."/>
            <person name="Cantu D."/>
        </authorList>
    </citation>
    <scope>NUCLEOTIDE SEQUENCE [LARGE SCALE GENOMIC DNA]</scope>
    <source>
        <strain evidence="3">UCR-EL1</strain>
    </source>
</reference>
<proteinExistence type="predicted"/>
<feature type="compositionally biased region" description="Basic residues" evidence="1">
    <location>
        <begin position="805"/>
        <end position="816"/>
    </location>
</feature>
<dbReference type="OrthoDB" id="10006572at2759"/>